<evidence type="ECO:0000313" key="2">
    <source>
        <dbReference type="Proteomes" id="UP000230233"/>
    </source>
</evidence>
<dbReference type="AlphaFoldDB" id="A0A2G5TX10"/>
<reference evidence="2" key="1">
    <citation type="submission" date="2017-10" db="EMBL/GenBank/DDBJ databases">
        <title>Rapid genome shrinkage in a self-fertile nematode reveals novel sperm competition proteins.</title>
        <authorList>
            <person name="Yin D."/>
            <person name="Schwarz E.M."/>
            <person name="Thomas C.G."/>
            <person name="Felde R.L."/>
            <person name="Korf I.F."/>
            <person name="Cutter A.D."/>
            <person name="Schartner C.M."/>
            <person name="Ralston E.J."/>
            <person name="Meyer B.J."/>
            <person name="Haag E.S."/>
        </authorList>
    </citation>
    <scope>NUCLEOTIDE SEQUENCE [LARGE SCALE GENOMIC DNA]</scope>
    <source>
        <strain evidence="2">JU1422</strain>
    </source>
</reference>
<protein>
    <submittedName>
        <fullName evidence="1">Uncharacterized protein</fullName>
    </submittedName>
</protein>
<evidence type="ECO:0000313" key="1">
    <source>
        <dbReference type="EMBL" id="PIC31812.1"/>
    </source>
</evidence>
<sequence>MNQTGPKQHNDTEFQFYQRKEGESLTISTALLELARCDELDATMFYMDLSDTGNNSTDIVENLKCLDRFVENMKPDKKFYLRQLPILLSMTDKEPHFFLEEVVEIASLLLRRSPNSHKELPEKTVLDSSSDDIVPKVITLSEVKTLFEDCDIDKGLVTITPDIEYSTDSNRSLQYNQQLCIRDRRGKRFVYPTQAVHEIFKECVLENNWTTNICILHLNCMENCRKKVIKLMRKYSSFSIHLIPLETVQMEIEKLKREECYLDPRKESELMKYIFDELPGDDIALLDSYEEITNYFHLPKNEQFTELHHAPVQGMRLSLLLGWIIQFIGPIDKDNELLANVLVSNLEFAIEKDIEKTVAFIRDEVIVRGKEGTRRIFKPYGAQEDNHNQSKYEKMAEKARLRKLAVQQKTNKKGGKQELGKENKENYVALESKWKDLSDEPIEFSESKREEDIRRSIVTIKGRRYGSNYSLLKNGPRKENPQKFFLIDIDELQKFMDMESIMCFQWTQDEKYLEDLESFVVDLKEHIRLSEKSL</sequence>
<comment type="caution">
    <text evidence="1">The sequence shown here is derived from an EMBL/GenBank/DDBJ whole genome shotgun (WGS) entry which is preliminary data.</text>
</comment>
<name>A0A2G5TX10_9PELO</name>
<organism evidence="1 2">
    <name type="scientific">Caenorhabditis nigoni</name>
    <dbReference type="NCBI Taxonomy" id="1611254"/>
    <lineage>
        <taxon>Eukaryota</taxon>
        <taxon>Metazoa</taxon>
        <taxon>Ecdysozoa</taxon>
        <taxon>Nematoda</taxon>
        <taxon>Chromadorea</taxon>
        <taxon>Rhabditida</taxon>
        <taxon>Rhabditina</taxon>
        <taxon>Rhabditomorpha</taxon>
        <taxon>Rhabditoidea</taxon>
        <taxon>Rhabditidae</taxon>
        <taxon>Peloderinae</taxon>
        <taxon>Caenorhabditis</taxon>
    </lineage>
</organism>
<dbReference type="Proteomes" id="UP000230233">
    <property type="component" value="Chromosome IV"/>
</dbReference>
<dbReference type="STRING" id="1611254.A0A2G5TX10"/>
<proteinExistence type="predicted"/>
<dbReference type="EMBL" id="PDUG01000004">
    <property type="protein sequence ID" value="PIC31812.1"/>
    <property type="molecule type" value="Genomic_DNA"/>
</dbReference>
<accession>A0A2G5TX10</accession>
<keyword evidence="2" id="KW-1185">Reference proteome</keyword>
<gene>
    <name evidence="1" type="primary">Cnig_chr_IV.g12379</name>
    <name evidence="1" type="ORF">B9Z55_012379</name>
</gene>